<gene>
    <name evidence="4" type="ORF">NOCA1190108</name>
</gene>
<keyword evidence="2" id="KW-0067">ATP-binding</keyword>
<evidence type="ECO:0000256" key="1">
    <source>
        <dbReference type="ARBA" id="ARBA00022741"/>
    </source>
</evidence>
<dbReference type="CDD" id="cd06170">
    <property type="entry name" value="LuxR_C_like"/>
    <property type="match status" value="1"/>
</dbReference>
<dbReference type="GO" id="GO:0004016">
    <property type="term" value="F:adenylate cyclase activity"/>
    <property type="evidence" value="ECO:0007669"/>
    <property type="project" value="TreeGrafter"/>
</dbReference>
<dbReference type="Gene3D" id="1.10.10.10">
    <property type="entry name" value="Winged helix-like DNA-binding domain superfamily/Winged helix DNA-binding domain"/>
    <property type="match status" value="1"/>
</dbReference>
<protein>
    <submittedName>
        <fullName evidence="4">Transcriptional regulator, LuxR family</fullName>
    </submittedName>
</protein>
<dbReference type="GO" id="GO:0006355">
    <property type="term" value="P:regulation of DNA-templated transcription"/>
    <property type="evidence" value="ECO:0007669"/>
    <property type="project" value="InterPro"/>
</dbReference>
<accession>A0A2P2CCT8</accession>
<dbReference type="GO" id="GO:0003677">
    <property type="term" value="F:DNA binding"/>
    <property type="evidence" value="ECO:0007669"/>
    <property type="project" value="InterPro"/>
</dbReference>
<dbReference type="InterPro" id="IPR036388">
    <property type="entry name" value="WH-like_DNA-bd_sf"/>
</dbReference>
<name>A0A2P2CCT8_9ZZZZ</name>
<dbReference type="Gene3D" id="1.25.40.10">
    <property type="entry name" value="Tetratricopeptide repeat domain"/>
    <property type="match status" value="1"/>
</dbReference>
<keyword evidence="1" id="KW-0547">Nucleotide-binding</keyword>
<dbReference type="GO" id="GO:0005737">
    <property type="term" value="C:cytoplasm"/>
    <property type="evidence" value="ECO:0007669"/>
    <property type="project" value="TreeGrafter"/>
</dbReference>
<dbReference type="InterPro" id="IPR027417">
    <property type="entry name" value="P-loop_NTPase"/>
</dbReference>
<dbReference type="SUPFAM" id="SSF48452">
    <property type="entry name" value="TPR-like"/>
    <property type="match status" value="1"/>
</dbReference>
<evidence type="ECO:0000313" key="4">
    <source>
        <dbReference type="EMBL" id="CUR59814.1"/>
    </source>
</evidence>
<dbReference type="PROSITE" id="PS50043">
    <property type="entry name" value="HTH_LUXR_2"/>
    <property type="match status" value="1"/>
</dbReference>
<dbReference type="AlphaFoldDB" id="A0A2P2CCT8"/>
<dbReference type="Gene3D" id="3.40.50.300">
    <property type="entry name" value="P-loop containing nucleotide triphosphate hydrolases"/>
    <property type="match status" value="1"/>
</dbReference>
<reference evidence="4" key="1">
    <citation type="submission" date="2015-08" db="EMBL/GenBank/DDBJ databases">
        <authorList>
            <person name="Babu N.S."/>
            <person name="Beckwith C.J."/>
            <person name="Beseler K.G."/>
            <person name="Brison A."/>
            <person name="Carone J.V."/>
            <person name="Caskin T.P."/>
            <person name="Diamond M."/>
            <person name="Durham M.E."/>
            <person name="Foxe J.M."/>
            <person name="Go M."/>
            <person name="Henderson B.A."/>
            <person name="Jones I.B."/>
            <person name="McGettigan J.A."/>
            <person name="Micheletti S.J."/>
            <person name="Nasrallah M.E."/>
            <person name="Ortiz D."/>
            <person name="Piller C.R."/>
            <person name="Privatt S.R."/>
            <person name="Schneider S.L."/>
            <person name="Sharp S."/>
            <person name="Smith T.C."/>
            <person name="Stanton J.D."/>
            <person name="Ullery H.E."/>
            <person name="Wilson R.J."/>
            <person name="Serrano M.G."/>
            <person name="Buck G."/>
            <person name="Lee V."/>
            <person name="Wang Y."/>
            <person name="Carvalho R."/>
            <person name="Voegtly L."/>
            <person name="Shi R."/>
            <person name="Duckworth R."/>
            <person name="Johnson A."/>
            <person name="Loviza R."/>
            <person name="Walstead R."/>
            <person name="Shah Z."/>
            <person name="Kiflezghi M."/>
            <person name="Wade K."/>
            <person name="Ball S.L."/>
            <person name="Bradley K.W."/>
            <person name="Asai D.J."/>
            <person name="Bowman C.A."/>
            <person name="Russell D.A."/>
            <person name="Pope W.H."/>
            <person name="Jacobs-Sera D."/>
            <person name="Hendrix R.W."/>
            <person name="Hatfull G.F."/>
        </authorList>
    </citation>
    <scope>NUCLEOTIDE SEQUENCE</scope>
</reference>
<organism evidence="4">
    <name type="scientific">metagenome</name>
    <dbReference type="NCBI Taxonomy" id="256318"/>
    <lineage>
        <taxon>unclassified sequences</taxon>
        <taxon>metagenomes</taxon>
    </lineage>
</organism>
<dbReference type="InterPro" id="IPR041664">
    <property type="entry name" value="AAA_16"/>
</dbReference>
<proteinExistence type="predicted"/>
<dbReference type="EMBL" id="CZKB01000011">
    <property type="protein sequence ID" value="CUR59814.1"/>
    <property type="molecule type" value="Genomic_DNA"/>
</dbReference>
<evidence type="ECO:0000259" key="3">
    <source>
        <dbReference type="PROSITE" id="PS50043"/>
    </source>
</evidence>
<dbReference type="SMART" id="SM00421">
    <property type="entry name" value="HTH_LUXR"/>
    <property type="match status" value="1"/>
</dbReference>
<feature type="domain" description="HTH luxR-type" evidence="3">
    <location>
        <begin position="854"/>
        <end position="919"/>
    </location>
</feature>
<dbReference type="InterPro" id="IPR011990">
    <property type="entry name" value="TPR-like_helical_dom_sf"/>
</dbReference>
<evidence type="ECO:0000256" key="2">
    <source>
        <dbReference type="ARBA" id="ARBA00022840"/>
    </source>
</evidence>
<dbReference type="Pfam" id="PF13191">
    <property type="entry name" value="AAA_16"/>
    <property type="match status" value="1"/>
</dbReference>
<sequence>MSLQRDVGDLRGRTDECEALDAHLRAARAGEGRAVVLRGEAGIGKTALLDYVASGSTDCQVVRVVGIESEMELPFAAVHQLSQPLLGGLERLPTPQREALETAFGLSPGQPPDRFFVGLALLGQLSEHAADRPVICLVDDAQWLDRSSAQVLSFVARRLRVEPVVIVLAERDGGAPSEFEGLPELRLEGLAEEHAVGLISAATLGPMDKSVRDRILAEARGNPLALLELPRAHSSGAPAGGYSVVGRPTLPNRIEASYRRRIELLPKETQHLLVVAAADPVGDPSLFWRAAFELGIPAEAAAPAEAEDLLEIDARVGFRHPLLRSAVYRAASPAERRTAHRALAAATDPGVDPDRRAWHRAQAVLAPDEDVAAELERSADRAQARGGLAAAAAFLQRSVALTQGPARRTERALAAAQVSLRAGAFDAALGMLTVAEAGPLDDLGRARVDRLQAEVAFAQDRGGEAPLLLLRAARQLETLDVRLSRDTYLDAWAAALFAGRLAVAGGTLLDVSRAVAGAPAPPGAPLARDLLLAGLAQVFTDGRPAAVPALQRAVAAFVGPDVRDDDVLRWGWLASRAANLVWDHDRALEIASAAVRRARGTGALEALAVVDNACGQTAAVAGDFALAAMLIAEVETIKEATNTRIAPHAALVMEGMRGVEPGASQLIADVVSRATVKGQGTAVQYARWAGAVLANGLGRYEEAADSAEEASEQTPELFIASWALVELVEAASRADRAPLAADALARLEVHIEGCTTDWALGIHARARALLQDGEAAESSFLEAIDRLGRTRLRPDLARAHLLYGEWLRRQGRRVDAREHLRAAHDELAAMGLEAFAERAERELLSTGEKVRKRTVEVPERLTPQEAQIAQLANEGLTNPEIAARLFLSARTVEWHLGKVFAKLRVSSRRELAAAHPRAGLAALPAS</sequence>
<dbReference type="Pfam" id="PF00196">
    <property type="entry name" value="GerE"/>
    <property type="match status" value="1"/>
</dbReference>
<dbReference type="GO" id="GO:0005524">
    <property type="term" value="F:ATP binding"/>
    <property type="evidence" value="ECO:0007669"/>
    <property type="project" value="UniProtKB-KW"/>
</dbReference>
<dbReference type="SUPFAM" id="SSF46894">
    <property type="entry name" value="C-terminal effector domain of the bipartite response regulators"/>
    <property type="match status" value="1"/>
</dbReference>
<dbReference type="PANTHER" id="PTHR16305">
    <property type="entry name" value="TESTICULAR SOLUBLE ADENYLYL CYCLASE"/>
    <property type="match status" value="1"/>
</dbReference>
<dbReference type="InterPro" id="IPR016032">
    <property type="entry name" value="Sig_transdc_resp-reg_C-effctor"/>
</dbReference>
<dbReference type="InterPro" id="IPR000792">
    <property type="entry name" value="Tscrpt_reg_LuxR_C"/>
</dbReference>
<dbReference type="PANTHER" id="PTHR16305:SF35">
    <property type="entry name" value="TRANSCRIPTIONAL ACTIVATOR DOMAIN"/>
    <property type="match status" value="1"/>
</dbReference>
<dbReference type="SUPFAM" id="SSF52540">
    <property type="entry name" value="P-loop containing nucleoside triphosphate hydrolases"/>
    <property type="match status" value="1"/>
</dbReference>
<dbReference type="PRINTS" id="PR00038">
    <property type="entry name" value="HTHLUXR"/>
</dbReference>